<dbReference type="SUPFAM" id="SSF46785">
    <property type="entry name" value="Winged helix' DNA-binding domain"/>
    <property type="match status" value="1"/>
</dbReference>
<dbReference type="Gene3D" id="3.40.190.10">
    <property type="entry name" value="Periplasmic binding protein-like II"/>
    <property type="match status" value="2"/>
</dbReference>
<dbReference type="InterPro" id="IPR036390">
    <property type="entry name" value="WH_DNA-bd_sf"/>
</dbReference>
<protein>
    <submittedName>
        <fullName evidence="7">LysR family transcriptional regulator</fullName>
    </submittedName>
</protein>
<keyword evidence="3" id="KW-0238">DNA-binding</keyword>
<dbReference type="PANTHER" id="PTHR30537:SF26">
    <property type="entry name" value="GLYCINE CLEAVAGE SYSTEM TRANSCRIPTIONAL ACTIVATOR"/>
    <property type="match status" value="1"/>
</dbReference>
<evidence type="ECO:0000256" key="1">
    <source>
        <dbReference type="ARBA" id="ARBA00009437"/>
    </source>
</evidence>
<feature type="domain" description="HTH lysR-type" evidence="6">
    <location>
        <begin position="20"/>
        <end position="77"/>
    </location>
</feature>
<dbReference type="GO" id="GO:0003700">
    <property type="term" value="F:DNA-binding transcription factor activity"/>
    <property type="evidence" value="ECO:0007669"/>
    <property type="project" value="InterPro"/>
</dbReference>
<keyword evidence="4" id="KW-0804">Transcription</keyword>
<dbReference type="InterPro" id="IPR000847">
    <property type="entry name" value="LysR_HTH_N"/>
</dbReference>
<evidence type="ECO:0000259" key="6">
    <source>
        <dbReference type="PROSITE" id="PS50931"/>
    </source>
</evidence>
<keyword evidence="8" id="KW-1185">Reference proteome</keyword>
<evidence type="ECO:0000256" key="3">
    <source>
        <dbReference type="ARBA" id="ARBA00023125"/>
    </source>
</evidence>
<dbReference type="Proteomes" id="UP000260665">
    <property type="component" value="Unassembled WGS sequence"/>
</dbReference>
<sequence>MPSTHSTHAPRPSHSAKPNQSLNNLLVFESAARRGSFTRAAEDLHISQPAVSHAMRLLEADLGVALFERQHKGVRVTEAGQYLLEQVGMGLSLIDQALREVRSMQAHQVTLAVSTATATWWLLPRIARFKQLHPDIELRVITTDTDLDMARERIDLSITLGADDFANYQKWHFVDEEIFPVCSPKFLESNPLPDLQSLANSPLLLLEERYAPRMDWKEWLARFNTRLPRKPQLFRFNDYSIVLQAAIEGQGVAQGWRHIVQPLIVQGLLVRPLHHSVTTDQPLFITAPQGKALRADVMYLKDWLVAEAATT</sequence>
<dbReference type="InterPro" id="IPR036388">
    <property type="entry name" value="WH-like_DNA-bd_sf"/>
</dbReference>
<organism evidence="7 8">
    <name type="scientific">Rhodoferax lacus</name>
    <dbReference type="NCBI Taxonomy" id="2184758"/>
    <lineage>
        <taxon>Bacteria</taxon>
        <taxon>Pseudomonadati</taxon>
        <taxon>Pseudomonadota</taxon>
        <taxon>Betaproteobacteria</taxon>
        <taxon>Burkholderiales</taxon>
        <taxon>Comamonadaceae</taxon>
        <taxon>Rhodoferax</taxon>
    </lineage>
</organism>
<accession>A0A3E1RDS8</accession>
<dbReference type="OrthoDB" id="9178397at2"/>
<dbReference type="AlphaFoldDB" id="A0A3E1RDS8"/>
<dbReference type="EMBL" id="QFZK01000003">
    <property type="protein sequence ID" value="RFO97526.1"/>
    <property type="molecule type" value="Genomic_DNA"/>
</dbReference>
<dbReference type="Pfam" id="PF03466">
    <property type="entry name" value="LysR_substrate"/>
    <property type="match status" value="1"/>
</dbReference>
<dbReference type="InterPro" id="IPR058163">
    <property type="entry name" value="LysR-type_TF_proteobact-type"/>
</dbReference>
<proteinExistence type="inferred from homology"/>
<dbReference type="GO" id="GO:0006351">
    <property type="term" value="P:DNA-templated transcription"/>
    <property type="evidence" value="ECO:0007669"/>
    <property type="project" value="TreeGrafter"/>
</dbReference>
<comment type="caution">
    <text evidence="7">The sequence shown here is derived from an EMBL/GenBank/DDBJ whole genome shotgun (WGS) entry which is preliminary data.</text>
</comment>
<evidence type="ECO:0000256" key="5">
    <source>
        <dbReference type="SAM" id="MobiDB-lite"/>
    </source>
</evidence>
<comment type="similarity">
    <text evidence="1">Belongs to the LysR transcriptional regulatory family.</text>
</comment>
<dbReference type="GO" id="GO:0043565">
    <property type="term" value="F:sequence-specific DNA binding"/>
    <property type="evidence" value="ECO:0007669"/>
    <property type="project" value="TreeGrafter"/>
</dbReference>
<evidence type="ECO:0000313" key="7">
    <source>
        <dbReference type="EMBL" id="RFO97526.1"/>
    </source>
</evidence>
<dbReference type="FunFam" id="1.10.10.10:FF:000001">
    <property type="entry name" value="LysR family transcriptional regulator"/>
    <property type="match status" value="1"/>
</dbReference>
<dbReference type="SUPFAM" id="SSF53850">
    <property type="entry name" value="Periplasmic binding protein-like II"/>
    <property type="match status" value="1"/>
</dbReference>
<reference evidence="7 8" key="1">
    <citation type="submission" date="2018-05" db="EMBL/GenBank/DDBJ databases">
        <title>Rhodoferax soyangensis sp.nov., isolated from an oligotrophic freshwater lake.</title>
        <authorList>
            <person name="Park M."/>
        </authorList>
    </citation>
    <scope>NUCLEOTIDE SEQUENCE [LARGE SCALE GENOMIC DNA]</scope>
    <source>
        <strain evidence="7 8">IMCC26218</strain>
    </source>
</reference>
<keyword evidence="2" id="KW-0805">Transcription regulation</keyword>
<evidence type="ECO:0000313" key="8">
    <source>
        <dbReference type="Proteomes" id="UP000260665"/>
    </source>
</evidence>
<dbReference type="PROSITE" id="PS50931">
    <property type="entry name" value="HTH_LYSR"/>
    <property type="match status" value="1"/>
</dbReference>
<dbReference type="InterPro" id="IPR005119">
    <property type="entry name" value="LysR_subst-bd"/>
</dbReference>
<dbReference type="PANTHER" id="PTHR30537">
    <property type="entry name" value="HTH-TYPE TRANSCRIPTIONAL REGULATOR"/>
    <property type="match status" value="1"/>
</dbReference>
<dbReference type="RefSeq" id="WP_117175284.1">
    <property type="nucleotide sequence ID" value="NZ_QFZK01000003.1"/>
</dbReference>
<feature type="region of interest" description="Disordered" evidence="5">
    <location>
        <begin position="1"/>
        <end position="20"/>
    </location>
</feature>
<gene>
    <name evidence="7" type="ORF">DIC66_06540</name>
</gene>
<dbReference type="Gene3D" id="1.10.10.10">
    <property type="entry name" value="Winged helix-like DNA-binding domain superfamily/Winged helix DNA-binding domain"/>
    <property type="match status" value="1"/>
</dbReference>
<evidence type="ECO:0000256" key="2">
    <source>
        <dbReference type="ARBA" id="ARBA00023015"/>
    </source>
</evidence>
<dbReference type="Pfam" id="PF00126">
    <property type="entry name" value="HTH_1"/>
    <property type="match status" value="1"/>
</dbReference>
<dbReference type="PRINTS" id="PR00039">
    <property type="entry name" value="HTHLYSR"/>
</dbReference>
<name>A0A3E1RDS8_9BURK</name>
<evidence type="ECO:0000256" key="4">
    <source>
        <dbReference type="ARBA" id="ARBA00023163"/>
    </source>
</evidence>
<dbReference type="CDD" id="cd08432">
    <property type="entry name" value="PBP2_GcdR_TrpI_HvrB_AmpR_like"/>
    <property type="match status" value="1"/>
</dbReference>